<proteinExistence type="predicted"/>
<protein>
    <submittedName>
        <fullName evidence="1">Uncharacterized protein</fullName>
    </submittedName>
</protein>
<dbReference type="AlphaFoldDB" id="A0A177B9I8"/>
<gene>
    <name evidence="1" type="ORF">A3Q56_01899</name>
</gene>
<dbReference type="EMBL" id="LWCA01000159">
    <property type="protein sequence ID" value="OAF70332.1"/>
    <property type="molecule type" value="Genomic_DNA"/>
</dbReference>
<evidence type="ECO:0000313" key="1">
    <source>
        <dbReference type="EMBL" id="OAF70332.1"/>
    </source>
</evidence>
<keyword evidence="2" id="KW-1185">Reference proteome</keyword>
<name>A0A177B9I8_9BILA</name>
<dbReference type="Proteomes" id="UP000078046">
    <property type="component" value="Unassembled WGS sequence"/>
</dbReference>
<reference evidence="1 2" key="1">
    <citation type="submission" date="2016-04" db="EMBL/GenBank/DDBJ databases">
        <title>The genome of Intoshia linei affirms orthonectids as highly simplified spiralians.</title>
        <authorList>
            <person name="Mikhailov K.V."/>
            <person name="Slusarev G.S."/>
            <person name="Nikitin M.A."/>
            <person name="Logacheva M.D."/>
            <person name="Penin A."/>
            <person name="Aleoshin V."/>
            <person name="Panchin Y.V."/>
        </authorList>
    </citation>
    <scope>NUCLEOTIDE SEQUENCE [LARGE SCALE GENOMIC DNA]</scope>
    <source>
        <strain evidence="1">Intl2013</strain>
        <tissue evidence="1">Whole animal</tissue>
    </source>
</reference>
<comment type="caution">
    <text evidence="1">The sequence shown here is derived from an EMBL/GenBank/DDBJ whole genome shotgun (WGS) entry which is preliminary data.</text>
</comment>
<organism evidence="1 2">
    <name type="scientific">Intoshia linei</name>
    <dbReference type="NCBI Taxonomy" id="1819745"/>
    <lineage>
        <taxon>Eukaryota</taxon>
        <taxon>Metazoa</taxon>
        <taxon>Spiralia</taxon>
        <taxon>Lophotrochozoa</taxon>
        <taxon>Mesozoa</taxon>
        <taxon>Orthonectida</taxon>
        <taxon>Rhopaluridae</taxon>
        <taxon>Intoshia</taxon>
    </lineage>
</organism>
<evidence type="ECO:0000313" key="2">
    <source>
        <dbReference type="Proteomes" id="UP000078046"/>
    </source>
</evidence>
<accession>A0A177B9I8</accession>
<sequence length="107" mass="12615">MSLFGLENIWQAVPDEYTEFKSETNQSQYIVWYSSLTWSDSHDNILLVCNDKGFFKIYEFPKNLATHYTESYPIVSPLEFNTNEEITAVEYYPRSSLQIIRTVIIKN</sequence>